<dbReference type="WBParaSite" id="JU765_v2.g8620.t1">
    <property type="protein sequence ID" value="JU765_v2.g8620.t1"/>
    <property type="gene ID" value="JU765_v2.g8620"/>
</dbReference>
<sequence length="130" mass="14806">MLPQQSGKENGSRLENSRRFKLKSFAIVLIISSRVVCVVWPNTKIDSDKTLSTIFLSFFFKNGNQSKWRGTYNFRLVVVCCASFADYLHKIYSEPSTSQLCCHLIRLSTISSTNQKDNRSRVGLNHQPLG</sequence>
<evidence type="ECO:0000313" key="2">
    <source>
        <dbReference type="WBParaSite" id="JU765_v2.g8620.t1"/>
    </source>
</evidence>
<accession>A0AC34RNL3</accession>
<organism evidence="1 2">
    <name type="scientific">Panagrolaimus sp. JU765</name>
    <dbReference type="NCBI Taxonomy" id="591449"/>
    <lineage>
        <taxon>Eukaryota</taxon>
        <taxon>Metazoa</taxon>
        <taxon>Ecdysozoa</taxon>
        <taxon>Nematoda</taxon>
        <taxon>Chromadorea</taxon>
        <taxon>Rhabditida</taxon>
        <taxon>Tylenchina</taxon>
        <taxon>Panagrolaimomorpha</taxon>
        <taxon>Panagrolaimoidea</taxon>
        <taxon>Panagrolaimidae</taxon>
        <taxon>Panagrolaimus</taxon>
    </lineage>
</organism>
<reference evidence="2" key="1">
    <citation type="submission" date="2022-11" db="UniProtKB">
        <authorList>
            <consortium name="WormBaseParasite"/>
        </authorList>
    </citation>
    <scope>IDENTIFICATION</scope>
</reference>
<protein>
    <submittedName>
        <fullName evidence="2">Uncharacterized protein</fullName>
    </submittedName>
</protein>
<name>A0AC34RNL3_9BILA</name>
<evidence type="ECO:0000313" key="1">
    <source>
        <dbReference type="Proteomes" id="UP000887576"/>
    </source>
</evidence>
<proteinExistence type="predicted"/>
<dbReference type="Proteomes" id="UP000887576">
    <property type="component" value="Unplaced"/>
</dbReference>